<comment type="subcellular location">
    <subcellularLocation>
        <location evidence="1">Cell membrane</location>
        <topology evidence="1">Multi-pass membrane protein</topology>
    </subcellularLocation>
</comment>
<evidence type="ECO:0000259" key="9">
    <source>
        <dbReference type="PROSITE" id="PS50850"/>
    </source>
</evidence>
<evidence type="ECO:0000256" key="8">
    <source>
        <dbReference type="SAM" id="Phobius"/>
    </source>
</evidence>
<keyword evidence="3" id="KW-1003">Cell membrane</keyword>
<dbReference type="InterPro" id="IPR051084">
    <property type="entry name" value="H+-coupled_symporters"/>
</dbReference>
<dbReference type="GO" id="GO:0015293">
    <property type="term" value="F:symporter activity"/>
    <property type="evidence" value="ECO:0007669"/>
    <property type="project" value="UniProtKB-KW"/>
</dbReference>
<dbReference type="Gene3D" id="1.20.1250.20">
    <property type="entry name" value="MFS general substrate transporter like domains"/>
    <property type="match status" value="2"/>
</dbReference>
<feature type="transmembrane region" description="Helical" evidence="8">
    <location>
        <begin position="303"/>
        <end position="324"/>
    </location>
</feature>
<dbReference type="InterPro" id="IPR036259">
    <property type="entry name" value="MFS_trans_sf"/>
</dbReference>
<dbReference type="PANTHER" id="PTHR43528">
    <property type="entry name" value="ALPHA-KETOGLUTARATE PERMEASE"/>
    <property type="match status" value="1"/>
</dbReference>
<dbReference type="EMBL" id="JABEQM010000003">
    <property type="protein sequence ID" value="MBB2200912.1"/>
    <property type="molecule type" value="Genomic_DNA"/>
</dbReference>
<keyword evidence="2" id="KW-0813">Transport</keyword>
<evidence type="ECO:0000256" key="1">
    <source>
        <dbReference type="ARBA" id="ARBA00004651"/>
    </source>
</evidence>
<dbReference type="InterPro" id="IPR020846">
    <property type="entry name" value="MFS_dom"/>
</dbReference>
<evidence type="ECO:0000256" key="5">
    <source>
        <dbReference type="ARBA" id="ARBA00022847"/>
    </source>
</evidence>
<comment type="caution">
    <text evidence="10">The sequence shown here is derived from an EMBL/GenBank/DDBJ whole genome shotgun (WGS) entry which is preliminary data.</text>
</comment>
<organism evidence="10 11">
    <name type="scientific">Gluconacetobacter tumulisoli</name>
    <dbReference type="NCBI Taxonomy" id="1286189"/>
    <lineage>
        <taxon>Bacteria</taxon>
        <taxon>Pseudomonadati</taxon>
        <taxon>Pseudomonadota</taxon>
        <taxon>Alphaproteobacteria</taxon>
        <taxon>Acetobacterales</taxon>
        <taxon>Acetobacteraceae</taxon>
        <taxon>Gluconacetobacter</taxon>
    </lineage>
</organism>
<feature type="transmembrane region" description="Helical" evidence="8">
    <location>
        <begin position="277"/>
        <end position="296"/>
    </location>
</feature>
<evidence type="ECO:0000256" key="6">
    <source>
        <dbReference type="ARBA" id="ARBA00022989"/>
    </source>
</evidence>
<dbReference type="RefSeq" id="WP_182955327.1">
    <property type="nucleotide sequence ID" value="NZ_JABEQM010000003.1"/>
</dbReference>
<feature type="transmembrane region" description="Helical" evidence="8">
    <location>
        <begin position="88"/>
        <end position="106"/>
    </location>
</feature>
<evidence type="ECO:0000256" key="4">
    <source>
        <dbReference type="ARBA" id="ARBA00022692"/>
    </source>
</evidence>
<dbReference type="FunFam" id="1.20.1250.20:FF:000001">
    <property type="entry name" value="Dicarboxylate MFS transporter"/>
    <property type="match status" value="1"/>
</dbReference>
<dbReference type="AlphaFoldDB" id="A0A7W4K610"/>
<dbReference type="SUPFAM" id="SSF103473">
    <property type="entry name" value="MFS general substrate transporter"/>
    <property type="match status" value="1"/>
</dbReference>
<evidence type="ECO:0000313" key="11">
    <source>
        <dbReference type="Proteomes" id="UP000578030"/>
    </source>
</evidence>
<evidence type="ECO:0000256" key="3">
    <source>
        <dbReference type="ARBA" id="ARBA00022475"/>
    </source>
</evidence>
<keyword evidence="4 8" id="KW-0812">Transmembrane</keyword>
<proteinExistence type="predicted"/>
<dbReference type="InterPro" id="IPR005828">
    <property type="entry name" value="MFS_sugar_transport-like"/>
</dbReference>
<dbReference type="GO" id="GO:0005886">
    <property type="term" value="C:plasma membrane"/>
    <property type="evidence" value="ECO:0007669"/>
    <property type="project" value="UniProtKB-SubCell"/>
</dbReference>
<feature type="transmembrane region" description="Helical" evidence="8">
    <location>
        <begin position="52"/>
        <end position="76"/>
    </location>
</feature>
<reference evidence="10 11" key="1">
    <citation type="submission" date="2020-04" db="EMBL/GenBank/DDBJ databases">
        <title>Description of novel Gluconacetobacter.</title>
        <authorList>
            <person name="Sombolestani A."/>
        </authorList>
    </citation>
    <scope>NUCLEOTIDE SEQUENCE [LARGE SCALE GENOMIC DNA]</scope>
    <source>
        <strain evidence="10 11">LMG 27802</strain>
    </source>
</reference>
<evidence type="ECO:0000256" key="2">
    <source>
        <dbReference type="ARBA" id="ARBA00022448"/>
    </source>
</evidence>
<keyword evidence="6 8" id="KW-1133">Transmembrane helix</keyword>
<evidence type="ECO:0000256" key="7">
    <source>
        <dbReference type="ARBA" id="ARBA00023136"/>
    </source>
</evidence>
<feature type="transmembrane region" description="Helical" evidence="8">
    <location>
        <begin position="399"/>
        <end position="416"/>
    </location>
</feature>
<accession>A0A7W4K610</accession>
<dbReference type="PROSITE" id="PS50850">
    <property type="entry name" value="MFS"/>
    <property type="match status" value="1"/>
</dbReference>
<sequence>MTNTVAISKQSRATRNIAAATVGNALEFYDFTVYAAYATTIARVFFPVGDSFVGLLLSVATFGLGFLARPLGAVIIGIHSDRRGRKAAMTMTIWMMALGSLMIAVLPGYDRIGILAPLLLVVARLVQGFSTGGEMGPATAFLVESASARRIGLAGSWQIASQQGGTFLSGLLGLILGLSMPPAAVESWGWRIPFLLGVLIAPAGYWIRHSVDETLESSVTLDGAGAVMRRLVRDMPGRVGAAVLMIAGATVSQYFFLYGTTYAIRTLHFSAEFARTINLVLGVVGLVCALAGGWLADRHGARPVVVAARLVMAAALYPGFMVVMHDPRPAVFLVVLALLMMAHGIGSGAAIVILAGLFPMEVRTLGTGLSYALAVTIFGGTAQLVFTALIGVTGSPMSWLFYIIALSFVSVVPLLSGRMMRVFDNPGGEAGADAPDAARVTS</sequence>
<feature type="transmembrane region" description="Helical" evidence="8">
    <location>
        <begin position="239"/>
        <end position="257"/>
    </location>
</feature>
<protein>
    <submittedName>
        <fullName evidence="10">MFS transporter</fullName>
    </submittedName>
</protein>
<keyword evidence="7 8" id="KW-0472">Membrane</keyword>
<keyword evidence="11" id="KW-1185">Reference proteome</keyword>
<evidence type="ECO:0000313" key="10">
    <source>
        <dbReference type="EMBL" id="MBB2200912.1"/>
    </source>
</evidence>
<gene>
    <name evidence="10" type="ORF">HLH28_04855</name>
</gene>
<name>A0A7W4K610_9PROT</name>
<dbReference type="Pfam" id="PF00083">
    <property type="entry name" value="Sugar_tr"/>
    <property type="match status" value="2"/>
</dbReference>
<feature type="transmembrane region" description="Helical" evidence="8">
    <location>
        <begin position="188"/>
        <end position="207"/>
    </location>
</feature>
<feature type="transmembrane region" description="Helical" evidence="8">
    <location>
        <begin position="369"/>
        <end position="393"/>
    </location>
</feature>
<keyword evidence="5" id="KW-0769">Symport</keyword>
<feature type="domain" description="Major facilitator superfamily (MFS) profile" evidence="9">
    <location>
        <begin position="16"/>
        <end position="420"/>
    </location>
</feature>
<dbReference type="PANTHER" id="PTHR43528:SF3">
    <property type="entry name" value="CITRATE-PROTON SYMPORTER"/>
    <property type="match status" value="1"/>
</dbReference>
<feature type="transmembrane region" description="Helical" evidence="8">
    <location>
        <begin position="330"/>
        <end position="357"/>
    </location>
</feature>
<dbReference type="Proteomes" id="UP000578030">
    <property type="component" value="Unassembled WGS sequence"/>
</dbReference>